<name>Q1N620_9GAMM</name>
<gene>
    <name evidence="1" type="ORF">RED65_10279</name>
</gene>
<keyword evidence="2" id="KW-1185">Reference proteome</keyword>
<accession>Q1N620</accession>
<proteinExistence type="predicted"/>
<comment type="caution">
    <text evidence="1">The sequence shown here is derived from an EMBL/GenBank/DDBJ whole genome shotgun (WGS) entry which is preliminary data.</text>
</comment>
<evidence type="ECO:0000313" key="2">
    <source>
        <dbReference type="Proteomes" id="UP000004263"/>
    </source>
</evidence>
<dbReference type="EMBL" id="AAQH01000001">
    <property type="protein sequence ID" value="EAT13772.1"/>
    <property type="molecule type" value="Genomic_DNA"/>
</dbReference>
<organism evidence="1 2">
    <name type="scientific">Bermanella marisrubri</name>
    <dbReference type="NCBI Taxonomy" id="207949"/>
    <lineage>
        <taxon>Bacteria</taxon>
        <taxon>Pseudomonadati</taxon>
        <taxon>Pseudomonadota</taxon>
        <taxon>Gammaproteobacteria</taxon>
        <taxon>Oceanospirillales</taxon>
        <taxon>Oceanospirillaceae</taxon>
        <taxon>Bermanella</taxon>
    </lineage>
</organism>
<protein>
    <submittedName>
        <fullName evidence="1">Uncharacterized protein</fullName>
    </submittedName>
</protein>
<reference evidence="1 2" key="1">
    <citation type="submission" date="2006-03" db="EMBL/GenBank/DDBJ databases">
        <authorList>
            <person name="Pinhassi J."/>
            <person name="Pedros-Alio C."/>
            <person name="Ferriera S."/>
            <person name="Johnson J."/>
            <person name="Kravitz S."/>
            <person name="Halpern A."/>
            <person name="Remington K."/>
            <person name="Beeson K."/>
            <person name="Tran B."/>
            <person name="Rogers Y.-H."/>
            <person name="Friedman R."/>
            <person name="Venter J.C."/>
        </authorList>
    </citation>
    <scope>NUCLEOTIDE SEQUENCE [LARGE SCALE GENOMIC DNA]</scope>
    <source>
        <strain evidence="1 2">RED65</strain>
    </source>
</reference>
<dbReference type="Proteomes" id="UP000004263">
    <property type="component" value="Unassembled WGS sequence"/>
</dbReference>
<dbReference type="AlphaFoldDB" id="Q1N620"/>
<evidence type="ECO:0000313" key="1">
    <source>
        <dbReference type="EMBL" id="EAT13772.1"/>
    </source>
</evidence>
<sequence length="26" mass="3117">MSDYEEELLETFEFDDDDVVDDGFEL</sequence>
<dbReference type="HOGENOM" id="CLU_3416623_0_0_6"/>